<dbReference type="OrthoDB" id="212722at2"/>
<protein>
    <recommendedName>
        <fullName evidence="3">Lipase</fullName>
    </recommendedName>
</protein>
<name>A0A1C3ETH5_9PLAN</name>
<accession>A0A1C3ETH5</accession>
<sequence>MPHAALLGDSIFDNAAYVAEGSPVIEHLRKRLPTDWQATLLARDGAVVENVPRQLQAIPDGTSHLVLSAGGNNALESAPLFRSSGADLPALLHDLADMQRQFQSEYRQLLRLLAHRISNIVVCTIYDSIPGMTITDRMGLSLFNDIITREAILAGFPVLDLRLICDEDRDYSSISPIEPSEIGGSKIARAIALILRSHDFSLGRTVIYS</sequence>
<evidence type="ECO:0000313" key="2">
    <source>
        <dbReference type="Proteomes" id="UP000094828"/>
    </source>
</evidence>
<dbReference type="Gene3D" id="3.40.50.1110">
    <property type="entry name" value="SGNH hydrolase"/>
    <property type="match status" value="1"/>
</dbReference>
<comment type="caution">
    <text evidence="1">The sequence shown here is derived from an EMBL/GenBank/DDBJ whole genome shotgun (WGS) entry which is preliminary data.</text>
</comment>
<evidence type="ECO:0000313" key="1">
    <source>
        <dbReference type="EMBL" id="ODA36403.1"/>
    </source>
</evidence>
<dbReference type="InterPro" id="IPR036514">
    <property type="entry name" value="SGNH_hydro_sf"/>
</dbReference>
<keyword evidence="2" id="KW-1185">Reference proteome</keyword>
<dbReference type="SUPFAM" id="SSF52266">
    <property type="entry name" value="SGNH hydrolase"/>
    <property type="match status" value="1"/>
</dbReference>
<reference evidence="1 2" key="1">
    <citation type="submission" date="2016-05" db="EMBL/GenBank/DDBJ databases">
        <title>Genomic and physiological characterization of Planctopirus sp. isolated from fresh water lake.</title>
        <authorList>
            <person name="Subhash Y."/>
            <person name="Ramana C."/>
        </authorList>
    </citation>
    <scope>NUCLEOTIDE SEQUENCE [LARGE SCALE GENOMIC DNA]</scope>
    <source>
        <strain evidence="1 2">JC280</strain>
    </source>
</reference>
<dbReference type="RefSeq" id="WP_068845771.1">
    <property type="nucleotide sequence ID" value="NZ_LYDR01000027.1"/>
</dbReference>
<organism evidence="1 2">
    <name type="scientific">Planctopirus hydrillae</name>
    <dbReference type="NCBI Taxonomy" id="1841610"/>
    <lineage>
        <taxon>Bacteria</taxon>
        <taxon>Pseudomonadati</taxon>
        <taxon>Planctomycetota</taxon>
        <taxon>Planctomycetia</taxon>
        <taxon>Planctomycetales</taxon>
        <taxon>Planctomycetaceae</taxon>
        <taxon>Planctopirus</taxon>
    </lineage>
</organism>
<dbReference type="STRING" id="1841610.A6X21_16430"/>
<dbReference type="AlphaFoldDB" id="A0A1C3ETH5"/>
<dbReference type="GO" id="GO:0016788">
    <property type="term" value="F:hydrolase activity, acting on ester bonds"/>
    <property type="evidence" value="ECO:0007669"/>
    <property type="project" value="UniProtKB-ARBA"/>
</dbReference>
<evidence type="ECO:0008006" key="3">
    <source>
        <dbReference type="Google" id="ProtNLM"/>
    </source>
</evidence>
<proteinExistence type="predicted"/>
<dbReference type="Proteomes" id="UP000094828">
    <property type="component" value="Unassembled WGS sequence"/>
</dbReference>
<dbReference type="EMBL" id="LYDR01000027">
    <property type="protein sequence ID" value="ODA36403.1"/>
    <property type="molecule type" value="Genomic_DNA"/>
</dbReference>
<gene>
    <name evidence="1" type="ORF">A6X21_16430</name>
</gene>